<evidence type="ECO:0000256" key="3">
    <source>
        <dbReference type="SAM" id="Coils"/>
    </source>
</evidence>
<proteinExistence type="predicted"/>
<evidence type="ECO:0000256" key="4">
    <source>
        <dbReference type="SAM" id="MobiDB-lite"/>
    </source>
</evidence>
<accession>A0A0F7STH3</accession>
<feature type="region of interest" description="Disordered" evidence="4">
    <location>
        <begin position="306"/>
        <end position="348"/>
    </location>
</feature>
<keyword evidence="3" id="KW-0175">Coiled coil</keyword>
<dbReference type="GO" id="GO:1990904">
    <property type="term" value="C:ribonucleoprotein complex"/>
    <property type="evidence" value="ECO:0007669"/>
    <property type="project" value="UniProtKB-KW"/>
</dbReference>
<dbReference type="GO" id="GO:0005840">
    <property type="term" value="C:ribosome"/>
    <property type="evidence" value="ECO:0007669"/>
    <property type="project" value="UniProtKB-KW"/>
</dbReference>
<reference evidence="5" key="1">
    <citation type="submission" date="2014-08" db="EMBL/GenBank/DDBJ databases">
        <authorList>
            <person name="Sharma Rahul"/>
            <person name="Thines Marco"/>
        </authorList>
    </citation>
    <scope>NUCLEOTIDE SEQUENCE</scope>
</reference>
<name>A0A0F7STH3_PHARH</name>
<evidence type="ECO:0000256" key="2">
    <source>
        <dbReference type="ARBA" id="ARBA00023274"/>
    </source>
</evidence>
<feature type="compositionally biased region" description="Polar residues" evidence="4">
    <location>
        <begin position="72"/>
        <end position="83"/>
    </location>
</feature>
<feature type="coiled-coil region" evidence="3">
    <location>
        <begin position="269"/>
        <end position="296"/>
    </location>
</feature>
<sequence>MLPRRISSALRSGSASFFSQPLPSVRAISCSSPTHADGLFPSYTKQQVASFVTPASYHLSELSKLTPAQAAQLPSPTDSSRQGVPQIGSGSSDSPAILPPSSSSSSSAFIKTAMDATSTSVRNLHTRFHLADLGSNLSQLEADLGLTTPSFPSTDTIRSIPVLRVAVKVTRNNIISNLSWLEHPKLAGVSIPRGNISAGSLGFKNAAQGGFEAGHQVSIATFKRIDEENARVLEESRQLSADAWRACLEARRNELGAVYNDLSSRQQSISERHQAVADLEIELRRAREAEEREYEAEKLDRLLKQRQAKGAKSSSSSDVFKQSLKEGTSSSIPTPTSSSTPTGTMASSQEVAILESRLKAARTEVENMSAVLNKNLQSYDSLARTLQQNEATLAKGDIPTGQYTRKSILTPGTFSKPMGINFQVFCKGFGQGREAFFKALSSPEGESVRLLLTGVADTSPVP</sequence>
<dbReference type="GO" id="GO:0006412">
    <property type="term" value="P:translation"/>
    <property type="evidence" value="ECO:0007669"/>
    <property type="project" value="InterPro"/>
</dbReference>
<feature type="compositionally biased region" description="Low complexity" evidence="4">
    <location>
        <begin position="328"/>
        <end position="348"/>
    </location>
</feature>
<evidence type="ECO:0000256" key="1">
    <source>
        <dbReference type="ARBA" id="ARBA00022980"/>
    </source>
</evidence>
<keyword evidence="2" id="KW-0687">Ribonucleoprotein</keyword>
<dbReference type="InterPro" id="IPR036967">
    <property type="entry name" value="Ribosomal_uS11_sf"/>
</dbReference>
<protein>
    <submittedName>
        <fullName evidence="5">Uncharacterized protein</fullName>
    </submittedName>
</protein>
<keyword evidence="1" id="KW-0689">Ribosomal protein</keyword>
<dbReference type="AlphaFoldDB" id="A0A0F7STH3"/>
<evidence type="ECO:0000313" key="5">
    <source>
        <dbReference type="EMBL" id="CED83954.1"/>
    </source>
</evidence>
<dbReference type="GO" id="GO:0003735">
    <property type="term" value="F:structural constituent of ribosome"/>
    <property type="evidence" value="ECO:0007669"/>
    <property type="project" value="InterPro"/>
</dbReference>
<dbReference type="EMBL" id="LN483157">
    <property type="protein sequence ID" value="CED83954.1"/>
    <property type="molecule type" value="Genomic_DNA"/>
</dbReference>
<feature type="region of interest" description="Disordered" evidence="4">
    <location>
        <begin position="68"/>
        <end position="103"/>
    </location>
</feature>
<organism evidence="5">
    <name type="scientific">Phaffia rhodozyma</name>
    <name type="common">Yeast</name>
    <name type="synonym">Xanthophyllomyces dendrorhous</name>
    <dbReference type="NCBI Taxonomy" id="264483"/>
    <lineage>
        <taxon>Eukaryota</taxon>
        <taxon>Fungi</taxon>
        <taxon>Dikarya</taxon>
        <taxon>Basidiomycota</taxon>
        <taxon>Agaricomycotina</taxon>
        <taxon>Tremellomycetes</taxon>
        <taxon>Cystofilobasidiales</taxon>
        <taxon>Mrakiaceae</taxon>
        <taxon>Phaffia</taxon>
    </lineage>
</organism>
<feature type="compositionally biased region" description="Low complexity" evidence="4">
    <location>
        <begin position="91"/>
        <end position="103"/>
    </location>
</feature>
<dbReference type="Gene3D" id="3.30.420.80">
    <property type="entry name" value="Ribosomal protein S11"/>
    <property type="match status" value="1"/>
</dbReference>